<organism evidence="1 2">
    <name type="scientific">Sarcoptes scabiei</name>
    <name type="common">Itch mite</name>
    <name type="synonym">Acarus scabiei</name>
    <dbReference type="NCBI Taxonomy" id="52283"/>
    <lineage>
        <taxon>Eukaryota</taxon>
        <taxon>Metazoa</taxon>
        <taxon>Ecdysozoa</taxon>
        <taxon>Arthropoda</taxon>
        <taxon>Chelicerata</taxon>
        <taxon>Arachnida</taxon>
        <taxon>Acari</taxon>
        <taxon>Acariformes</taxon>
        <taxon>Sarcoptiformes</taxon>
        <taxon>Astigmata</taxon>
        <taxon>Psoroptidia</taxon>
        <taxon>Sarcoptoidea</taxon>
        <taxon>Sarcoptidae</taxon>
        <taxon>Sarcoptinae</taxon>
        <taxon>Sarcoptes</taxon>
    </lineage>
</organism>
<comment type="caution">
    <text evidence="1">The sequence shown here is derived from an EMBL/GenBank/DDBJ whole genome shotgun (WGS) entry which is preliminary data.</text>
</comment>
<name>A0A132AFA7_SARSC</name>
<sequence length="79" mass="8025">HPVTVVRVGRRGDPNVSGCVVPRVGGVAGGAFAPRPGPGKTAVVRPTGRPRRECLDRGCKGFEGGDTPGGESVVCVFSI</sequence>
<feature type="non-terminal residue" evidence="1">
    <location>
        <position position="1"/>
    </location>
</feature>
<dbReference type="EMBL" id="JXLN01013709">
    <property type="protein sequence ID" value="KPM09539.1"/>
    <property type="molecule type" value="Genomic_DNA"/>
</dbReference>
<reference evidence="1 2" key="1">
    <citation type="journal article" date="2015" name="Parasit. Vectors">
        <title>Draft genome of the scabies mite.</title>
        <authorList>
            <person name="Rider S.D.Jr."/>
            <person name="Morgan M.S."/>
            <person name="Arlian L.G."/>
        </authorList>
    </citation>
    <scope>NUCLEOTIDE SEQUENCE [LARGE SCALE GENOMIC DNA]</scope>
    <source>
        <strain evidence="1">Arlian Lab</strain>
    </source>
</reference>
<dbReference type="VEuPathDB" id="VectorBase:SSCA008046"/>
<evidence type="ECO:0000313" key="1">
    <source>
        <dbReference type="EMBL" id="KPM09539.1"/>
    </source>
</evidence>
<proteinExistence type="predicted"/>
<dbReference type="AlphaFoldDB" id="A0A132AFA7"/>
<protein>
    <submittedName>
        <fullName evidence="1">Uncharacterized protein</fullName>
    </submittedName>
</protein>
<evidence type="ECO:0000313" key="2">
    <source>
        <dbReference type="Proteomes" id="UP000616769"/>
    </source>
</evidence>
<dbReference type="Proteomes" id="UP000616769">
    <property type="component" value="Unassembled WGS sequence"/>
</dbReference>
<gene>
    <name evidence="1" type="ORF">QR98_0080760</name>
</gene>
<accession>A0A132AFA7</accession>